<evidence type="ECO:0000313" key="2">
    <source>
        <dbReference type="Proteomes" id="UP000019132"/>
    </source>
</evidence>
<dbReference type="VEuPathDB" id="FungiDB:PYU1_G000048"/>
<keyword evidence="2" id="KW-1185">Reference proteome</keyword>
<dbReference type="AlphaFoldDB" id="K3W507"/>
<reference evidence="2" key="1">
    <citation type="journal article" date="2010" name="Genome Biol.">
        <title>Genome sequence of the necrotrophic plant pathogen Pythium ultimum reveals original pathogenicity mechanisms and effector repertoire.</title>
        <authorList>
            <person name="Levesque C.A."/>
            <person name="Brouwer H."/>
            <person name="Cano L."/>
            <person name="Hamilton J.P."/>
            <person name="Holt C."/>
            <person name="Huitema E."/>
            <person name="Raffaele S."/>
            <person name="Robideau G.P."/>
            <person name="Thines M."/>
            <person name="Win J."/>
            <person name="Zerillo M.M."/>
            <person name="Beakes G.W."/>
            <person name="Boore J.L."/>
            <person name="Busam D."/>
            <person name="Dumas B."/>
            <person name="Ferriera S."/>
            <person name="Fuerstenberg S.I."/>
            <person name="Gachon C.M."/>
            <person name="Gaulin E."/>
            <person name="Govers F."/>
            <person name="Grenville-Briggs L."/>
            <person name="Horner N."/>
            <person name="Hostetler J."/>
            <person name="Jiang R.H."/>
            <person name="Johnson J."/>
            <person name="Krajaejun T."/>
            <person name="Lin H."/>
            <person name="Meijer H.J."/>
            <person name="Moore B."/>
            <person name="Morris P."/>
            <person name="Phuntmart V."/>
            <person name="Puiu D."/>
            <person name="Shetty J."/>
            <person name="Stajich J.E."/>
            <person name="Tripathy S."/>
            <person name="Wawra S."/>
            <person name="van West P."/>
            <person name="Whitty B.R."/>
            <person name="Coutinho P.M."/>
            <person name="Henrissat B."/>
            <person name="Martin F."/>
            <person name="Thomas P.D."/>
            <person name="Tyler B.M."/>
            <person name="De Vries R.P."/>
            <person name="Kamoun S."/>
            <person name="Yandell M."/>
            <person name="Tisserat N."/>
            <person name="Buell C.R."/>
        </authorList>
    </citation>
    <scope>NUCLEOTIDE SEQUENCE</scope>
    <source>
        <strain evidence="2">DAOM:BR144</strain>
    </source>
</reference>
<protein>
    <submittedName>
        <fullName evidence="1">Uncharacterized protein</fullName>
    </submittedName>
</protein>
<dbReference type="InParanoid" id="K3W507"/>
<reference evidence="2" key="2">
    <citation type="submission" date="2010-04" db="EMBL/GenBank/DDBJ databases">
        <authorList>
            <person name="Buell R."/>
            <person name="Hamilton J."/>
            <person name="Hostetler J."/>
        </authorList>
    </citation>
    <scope>NUCLEOTIDE SEQUENCE [LARGE SCALE GENOMIC DNA]</scope>
    <source>
        <strain evidence="2">DAOM:BR144</strain>
    </source>
</reference>
<accession>K3W507</accession>
<dbReference type="EMBL" id="GL376636">
    <property type="status" value="NOT_ANNOTATED_CDS"/>
    <property type="molecule type" value="Genomic_DNA"/>
</dbReference>
<organism evidence="1 2">
    <name type="scientific">Globisporangium ultimum (strain ATCC 200006 / CBS 805.95 / DAOM BR144)</name>
    <name type="common">Pythium ultimum</name>
    <dbReference type="NCBI Taxonomy" id="431595"/>
    <lineage>
        <taxon>Eukaryota</taxon>
        <taxon>Sar</taxon>
        <taxon>Stramenopiles</taxon>
        <taxon>Oomycota</taxon>
        <taxon>Peronosporomycetes</taxon>
        <taxon>Pythiales</taxon>
        <taxon>Pythiaceae</taxon>
        <taxon>Globisporangium</taxon>
    </lineage>
</organism>
<dbReference type="HOGENOM" id="CLU_028095_0_0_1"/>
<reference evidence="1" key="3">
    <citation type="submission" date="2015-02" db="UniProtKB">
        <authorList>
            <consortium name="EnsemblProtists"/>
        </authorList>
    </citation>
    <scope>IDENTIFICATION</scope>
    <source>
        <strain evidence="1">DAOM BR144</strain>
    </source>
</reference>
<dbReference type="EnsemblProtists" id="PYU1_T000048">
    <property type="protein sequence ID" value="PYU1_T000048"/>
    <property type="gene ID" value="PYU1_G000048"/>
</dbReference>
<sequence length="346" mass="37745">MENFRCEIPNLIHLTAEQYPPSAMFLRDLSIQALAAVSDKNFNAGLVWYLHDCNIVAKTVKMISNYTMARLTTPENAAAALQSIVPLSPLVNASAGIFGSTDHAATAAAVSDALGFNKSNSVYYDSSVEVSSAFEVPAENATGTEESAKPANKLEEFCLESYDALLGIKSLVYVLQKTCRHSLVLLGEFQSSGGYSLLARLLKTRPESDVPTLIYLFTLLLPLGVGFSGACGGDENMATVMTCGARNVGAFLAMRDLLIKSISELEILTDGQLTDAMRLRNEQLILQLLTTILHVYTSDYDNFLCLEPKTQALALILTKLPWIAFYDAKVIVLRIVDRKTRKPATD</sequence>
<name>K3W507_GLOUD</name>
<dbReference type="eggNOG" id="ENOG502SJMI">
    <property type="taxonomic scope" value="Eukaryota"/>
</dbReference>
<evidence type="ECO:0000313" key="1">
    <source>
        <dbReference type="EnsemblProtists" id="PYU1_T000048"/>
    </source>
</evidence>
<dbReference type="Proteomes" id="UP000019132">
    <property type="component" value="Unassembled WGS sequence"/>
</dbReference>
<dbReference type="OMA" id="ARNEHAF"/>
<proteinExistence type="predicted"/>
<dbReference type="STRING" id="431595.K3W507"/>